<dbReference type="EMBL" id="JBHTLK010000244">
    <property type="protein sequence ID" value="MFD1151498.1"/>
    <property type="molecule type" value="Genomic_DNA"/>
</dbReference>
<keyword evidence="5" id="KW-0067">ATP-binding</keyword>
<feature type="compositionally biased region" description="Polar residues" evidence="6">
    <location>
        <begin position="401"/>
        <end position="429"/>
    </location>
</feature>
<dbReference type="GO" id="GO:0016301">
    <property type="term" value="F:kinase activity"/>
    <property type="evidence" value="ECO:0007669"/>
    <property type="project" value="UniProtKB-KW"/>
</dbReference>
<feature type="compositionally biased region" description="Polar residues" evidence="6">
    <location>
        <begin position="360"/>
        <end position="369"/>
    </location>
</feature>
<dbReference type="Gene3D" id="3.30.200.20">
    <property type="entry name" value="Phosphorylase Kinase, domain 1"/>
    <property type="match status" value="1"/>
</dbReference>
<dbReference type="InterPro" id="IPR050660">
    <property type="entry name" value="NEK_Ser/Thr_kinase"/>
</dbReference>
<dbReference type="SUPFAM" id="SSF56112">
    <property type="entry name" value="Protein kinase-like (PK-like)"/>
    <property type="match status" value="1"/>
</dbReference>
<dbReference type="CDD" id="cd14014">
    <property type="entry name" value="STKc_PknB_like"/>
    <property type="match status" value="1"/>
</dbReference>
<feature type="compositionally biased region" description="Low complexity" evidence="6">
    <location>
        <begin position="373"/>
        <end position="386"/>
    </location>
</feature>
<dbReference type="Proteomes" id="UP001597168">
    <property type="component" value="Unassembled WGS sequence"/>
</dbReference>
<protein>
    <recommendedName>
        <fullName evidence="1">non-specific serine/threonine protein kinase</fullName>
        <ecNumber evidence="1">2.7.11.1</ecNumber>
    </recommendedName>
</protein>
<dbReference type="PANTHER" id="PTHR43671:SF13">
    <property type="entry name" value="SERINE_THREONINE-PROTEIN KINASE NEK2"/>
    <property type="match status" value="1"/>
</dbReference>
<evidence type="ECO:0000256" key="6">
    <source>
        <dbReference type="SAM" id="MobiDB-lite"/>
    </source>
</evidence>
<name>A0ABW3R326_9PSEU</name>
<keyword evidence="2" id="KW-0808">Transferase</keyword>
<gene>
    <name evidence="8" type="ORF">ACFQ3T_30570</name>
</gene>
<evidence type="ECO:0000256" key="5">
    <source>
        <dbReference type="ARBA" id="ARBA00022840"/>
    </source>
</evidence>
<feature type="region of interest" description="Disordered" evidence="6">
    <location>
        <begin position="325"/>
        <end position="456"/>
    </location>
</feature>
<feature type="domain" description="Protein kinase" evidence="7">
    <location>
        <begin position="15"/>
        <end position="262"/>
    </location>
</feature>
<dbReference type="InterPro" id="IPR011009">
    <property type="entry name" value="Kinase-like_dom_sf"/>
</dbReference>
<evidence type="ECO:0000256" key="1">
    <source>
        <dbReference type="ARBA" id="ARBA00012513"/>
    </source>
</evidence>
<evidence type="ECO:0000256" key="2">
    <source>
        <dbReference type="ARBA" id="ARBA00022679"/>
    </source>
</evidence>
<dbReference type="InterPro" id="IPR008271">
    <property type="entry name" value="Ser/Thr_kinase_AS"/>
</dbReference>
<reference evidence="9" key="1">
    <citation type="journal article" date="2019" name="Int. J. Syst. Evol. Microbiol.">
        <title>The Global Catalogue of Microorganisms (GCM) 10K type strain sequencing project: providing services to taxonomists for standard genome sequencing and annotation.</title>
        <authorList>
            <consortium name="The Broad Institute Genomics Platform"/>
            <consortium name="The Broad Institute Genome Sequencing Center for Infectious Disease"/>
            <person name="Wu L."/>
            <person name="Ma J."/>
        </authorList>
    </citation>
    <scope>NUCLEOTIDE SEQUENCE [LARGE SCALE GENOMIC DNA]</scope>
    <source>
        <strain evidence="9">CCUG 60214</strain>
    </source>
</reference>
<organism evidence="8 9">
    <name type="scientific">Saccharothrix hoggarensis</name>
    <dbReference type="NCBI Taxonomy" id="913853"/>
    <lineage>
        <taxon>Bacteria</taxon>
        <taxon>Bacillati</taxon>
        <taxon>Actinomycetota</taxon>
        <taxon>Actinomycetes</taxon>
        <taxon>Pseudonocardiales</taxon>
        <taxon>Pseudonocardiaceae</taxon>
        <taxon>Saccharothrix</taxon>
    </lineage>
</organism>
<proteinExistence type="predicted"/>
<evidence type="ECO:0000313" key="8">
    <source>
        <dbReference type="EMBL" id="MFD1151498.1"/>
    </source>
</evidence>
<dbReference type="InterPro" id="IPR000719">
    <property type="entry name" value="Prot_kinase_dom"/>
</dbReference>
<evidence type="ECO:0000259" key="7">
    <source>
        <dbReference type="PROSITE" id="PS50011"/>
    </source>
</evidence>
<comment type="caution">
    <text evidence="8">The sequence shown here is derived from an EMBL/GenBank/DDBJ whole genome shotgun (WGS) entry which is preliminary data.</text>
</comment>
<evidence type="ECO:0000256" key="3">
    <source>
        <dbReference type="ARBA" id="ARBA00022741"/>
    </source>
</evidence>
<dbReference type="Gene3D" id="1.10.510.10">
    <property type="entry name" value="Transferase(Phosphotransferase) domain 1"/>
    <property type="match status" value="1"/>
</dbReference>
<dbReference type="SMART" id="SM00220">
    <property type="entry name" value="S_TKc"/>
    <property type="match status" value="1"/>
</dbReference>
<keyword evidence="4 8" id="KW-0418">Kinase</keyword>
<dbReference type="PANTHER" id="PTHR43671">
    <property type="entry name" value="SERINE/THREONINE-PROTEIN KINASE NEK"/>
    <property type="match status" value="1"/>
</dbReference>
<dbReference type="PROSITE" id="PS50011">
    <property type="entry name" value="PROTEIN_KINASE_DOM"/>
    <property type="match status" value="1"/>
</dbReference>
<keyword evidence="3" id="KW-0547">Nucleotide-binding</keyword>
<keyword evidence="9" id="KW-1185">Reference proteome</keyword>
<evidence type="ECO:0000313" key="9">
    <source>
        <dbReference type="Proteomes" id="UP001597168"/>
    </source>
</evidence>
<dbReference type="EC" id="2.7.11.1" evidence="1"/>
<dbReference type="Pfam" id="PF00069">
    <property type="entry name" value="Pkinase"/>
    <property type="match status" value="1"/>
</dbReference>
<sequence length="456" mass="47419">MWDGDLTGEVVDGRYALGSLYGTGGMAEVYRAFDTRLDRKVALKFFQGEASGEDRIRLDREAQVLGEMRCPGLVEVYGTGVFRGRPYFVMQAVEGGTLRRRMRGALEPEVVATIGAQVAGVLAHVHEHGVVHRDVKPSNILLDAAGRRAYLADFGLALQAQVTRVTRSGILVGTAGYLAPEQVRGADVQPSADVYALGLVLLECLTGRPEYPGGDTEAALSRLHREPRIPANLPDAWTRVLTAMTASDPAKRPTAAECERLLTAAGKASAGLPPLVEVAEVVVASTPPVAEAEPRRKDRRVLLGGVMAAAAFTAVTLVVLTDTTAPEHGRLPGQPGTTSAGDPVAEQAPGTVLPDGPAGSTVTFVNGTQVHLPAGNADNADNPAAGHPGDSGEPVGHPAEVTTTDGARPTTTKSRPETPGNTATPTKAPSNGPVVVPTPPVETGPPSRDRGATARG</sequence>
<dbReference type="RefSeq" id="WP_380728555.1">
    <property type="nucleotide sequence ID" value="NZ_JBHTLK010000244.1"/>
</dbReference>
<feature type="compositionally biased region" description="Basic and acidic residues" evidence="6">
    <location>
        <begin position="447"/>
        <end position="456"/>
    </location>
</feature>
<evidence type="ECO:0000256" key="4">
    <source>
        <dbReference type="ARBA" id="ARBA00022777"/>
    </source>
</evidence>
<dbReference type="PROSITE" id="PS00108">
    <property type="entry name" value="PROTEIN_KINASE_ST"/>
    <property type="match status" value="1"/>
</dbReference>
<accession>A0ABW3R326</accession>